<evidence type="ECO:0000313" key="2">
    <source>
        <dbReference type="EMBL" id="CAI5768802.1"/>
    </source>
</evidence>
<dbReference type="Proteomes" id="UP001178461">
    <property type="component" value="Chromosome 2"/>
</dbReference>
<dbReference type="AlphaFoldDB" id="A0AA35P215"/>
<sequence length="84" mass="9289">MGSRFYQEPTEAEPGRSNGGVGGQEGAVVRGEMQAVQQSITSEKDAGSIPGSGSERDPPPLEKRRWKKVMEKAVRIRRGHQRFH</sequence>
<gene>
    <name evidence="2" type="ORF">PODLI_1B006211</name>
</gene>
<accession>A0AA35P215</accession>
<dbReference type="EMBL" id="OX395127">
    <property type="protein sequence ID" value="CAI5768802.1"/>
    <property type="molecule type" value="Genomic_DNA"/>
</dbReference>
<organism evidence="2 3">
    <name type="scientific">Podarcis lilfordi</name>
    <name type="common">Lilford's wall lizard</name>
    <dbReference type="NCBI Taxonomy" id="74358"/>
    <lineage>
        <taxon>Eukaryota</taxon>
        <taxon>Metazoa</taxon>
        <taxon>Chordata</taxon>
        <taxon>Craniata</taxon>
        <taxon>Vertebrata</taxon>
        <taxon>Euteleostomi</taxon>
        <taxon>Lepidosauria</taxon>
        <taxon>Squamata</taxon>
        <taxon>Bifurcata</taxon>
        <taxon>Unidentata</taxon>
        <taxon>Episquamata</taxon>
        <taxon>Laterata</taxon>
        <taxon>Lacertibaenia</taxon>
        <taxon>Lacertidae</taxon>
        <taxon>Podarcis</taxon>
    </lineage>
</organism>
<keyword evidence="3" id="KW-1185">Reference proteome</keyword>
<feature type="region of interest" description="Disordered" evidence="1">
    <location>
        <begin position="1"/>
        <end position="66"/>
    </location>
</feature>
<proteinExistence type="predicted"/>
<name>A0AA35P215_9SAUR</name>
<evidence type="ECO:0000256" key="1">
    <source>
        <dbReference type="SAM" id="MobiDB-lite"/>
    </source>
</evidence>
<feature type="compositionally biased region" description="Basic and acidic residues" evidence="1">
    <location>
        <begin position="54"/>
        <end position="66"/>
    </location>
</feature>
<protein>
    <submittedName>
        <fullName evidence="2">Uncharacterized protein</fullName>
    </submittedName>
</protein>
<evidence type="ECO:0000313" key="3">
    <source>
        <dbReference type="Proteomes" id="UP001178461"/>
    </source>
</evidence>
<reference evidence="2" key="1">
    <citation type="submission" date="2022-12" db="EMBL/GenBank/DDBJ databases">
        <authorList>
            <person name="Alioto T."/>
            <person name="Alioto T."/>
            <person name="Gomez Garrido J."/>
        </authorList>
    </citation>
    <scope>NUCLEOTIDE SEQUENCE</scope>
</reference>